<dbReference type="RefSeq" id="WP_171001846.1">
    <property type="nucleotide sequence ID" value="NZ_BJDN01000009.1"/>
</dbReference>
<keyword evidence="2" id="KW-1003">Cell membrane</keyword>
<evidence type="ECO:0000256" key="1">
    <source>
        <dbReference type="ARBA" id="ARBA00004651"/>
    </source>
</evidence>
<feature type="transmembrane region" description="Helical" evidence="6">
    <location>
        <begin position="63"/>
        <end position="84"/>
    </location>
</feature>
<dbReference type="EMBL" id="JBHTIO010000045">
    <property type="protein sequence ID" value="MFD0898192.1"/>
    <property type="molecule type" value="Genomic_DNA"/>
</dbReference>
<evidence type="ECO:0000256" key="2">
    <source>
        <dbReference type="ARBA" id="ARBA00022475"/>
    </source>
</evidence>
<protein>
    <submittedName>
        <fullName evidence="7">Branched-chain amino acid ABC transporter permease</fullName>
    </submittedName>
</protein>
<dbReference type="PANTHER" id="PTHR30482">
    <property type="entry name" value="HIGH-AFFINITY BRANCHED-CHAIN AMINO ACID TRANSPORT SYSTEM PERMEASE"/>
    <property type="match status" value="1"/>
</dbReference>
<evidence type="ECO:0000256" key="4">
    <source>
        <dbReference type="ARBA" id="ARBA00022989"/>
    </source>
</evidence>
<evidence type="ECO:0000256" key="6">
    <source>
        <dbReference type="SAM" id="Phobius"/>
    </source>
</evidence>
<dbReference type="CDD" id="cd06581">
    <property type="entry name" value="TM_PBP1_LivM_like"/>
    <property type="match status" value="1"/>
</dbReference>
<evidence type="ECO:0000256" key="5">
    <source>
        <dbReference type="ARBA" id="ARBA00023136"/>
    </source>
</evidence>
<comment type="subcellular location">
    <subcellularLocation>
        <location evidence="1">Cell membrane</location>
        <topology evidence="1">Multi-pass membrane protein</topology>
    </subcellularLocation>
</comment>
<dbReference type="InterPro" id="IPR001851">
    <property type="entry name" value="ABC_transp_permease"/>
</dbReference>
<keyword evidence="3 6" id="KW-0812">Transmembrane</keyword>
<accession>A0ABW3EFR1</accession>
<sequence length="318" mass="33859">MKKNLKYNAIWLAIAILGYVLIYALEMVGVIDQFAETTLVLIGINIILATSLNLVIGFSGQFSLGHAGFMALGAYSSALVTSAIPSVGGFLLGLLVGMIVAGIVALVVGIPTLRLNGDYLAIATMGVAEIIRIILNNLKITNGPAGLYNIPMLANWSTVYVLVVITTLIIVNFVHSRNGRAVMSVREDEIAAESIGINTTKYKIIAFVLGAAIASIGGALHANYIQTINPTDFGIMESINILIIVVLGGIGSITGTFVAAFLLGILDMILQNFGTLRMVLYSLALILIMVFKPSGLLGTWEFSVRRLFTHKKAKGDAE</sequence>
<feature type="transmembrane region" description="Helical" evidence="6">
    <location>
        <begin position="37"/>
        <end position="56"/>
    </location>
</feature>
<comment type="caution">
    <text evidence="7">The sequence shown here is derived from an EMBL/GenBank/DDBJ whole genome shotgun (WGS) entry which is preliminary data.</text>
</comment>
<feature type="transmembrane region" description="Helical" evidence="6">
    <location>
        <begin position="204"/>
        <end position="221"/>
    </location>
</feature>
<evidence type="ECO:0000313" key="8">
    <source>
        <dbReference type="Proteomes" id="UP001597104"/>
    </source>
</evidence>
<keyword evidence="4 6" id="KW-1133">Transmembrane helix</keyword>
<feature type="transmembrane region" description="Helical" evidence="6">
    <location>
        <begin position="117"/>
        <end position="135"/>
    </location>
</feature>
<reference evidence="8" key="1">
    <citation type="journal article" date="2019" name="Int. J. Syst. Evol. Microbiol.">
        <title>The Global Catalogue of Microorganisms (GCM) 10K type strain sequencing project: providing services to taxonomists for standard genome sequencing and annotation.</title>
        <authorList>
            <consortium name="The Broad Institute Genomics Platform"/>
            <consortium name="The Broad Institute Genome Sequencing Center for Infectious Disease"/>
            <person name="Wu L."/>
            <person name="Ma J."/>
        </authorList>
    </citation>
    <scope>NUCLEOTIDE SEQUENCE [LARGE SCALE GENOMIC DNA]</scope>
    <source>
        <strain evidence="8">CCM 8925</strain>
    </source>
</reference>
<name>A0ABW3EFR1_9LACO</name>
<feature type="transmembrane region" description="Helical" evidence="6">
    <location>
        <begin position="155"/>
        <end position="174"/>
    </location>
</feature>
<feature type="transmembrane region" description="Helical" evidence="6">
    <location>
        <begin position="241"/>
        <end position="266"/>
    </location>
</feature>
<keyword evidence="8" id="KW-1185">Reference proteome</keyword>
<feature type="transmembrane region" description="Helical" evidence="6">
    <location>
        <begin position="278"/>
        <end position="300"/>
    </location>
</feature>
<organism evidence="7 8">
    <name type="scientific">Loigolactobacillus binensis</name>
    <dbReference type="NCBI Taxonomy" id="2559922"/>
    <lineage>
        <taxon>Bacteria</taxon>
        <taxon>Bacillati</taxon>
        <taxon>Bacillota</taxon>
        <taxon>Bacilli</taxon>
        <taxon>Lactobacillales</taxon>
        <taxon>Lactobacillaceae</taxon>
        <taxon>Loigolactobacillus</taxon>
    </lineage>
</organism>
<keyword evidence="5 6" id="KW-0472">Membrane</keyword>
<dbReference type="PANTHER" id="PTHR30482:SF10">
    <property type="entry name" value="HIGH-AFFINITY BRANCHED-CHAIN AMINO ACID TRANSPORT PROTEIN BRAE"/>
    <property type="match status" value="1"/>
</dbReference>
<dbReference type="InterPro" id="IPR043428">
    <property type="entry name" value="LivM-like"/>
</dbReference>
<proteinExistence type="predicted"/>
<dbReference type="Proteomes" id="UP001597104">
    <property type="component" value="Unassembled WGS sequence"/>
</dbReference>
<feature type="transmembrane region" description="Helical" evidence="6">
    <location>
        <begin position="7"/>
        <end position="25"/>
    </location>
</feature>
<evidence type="ECO:0000313" key="7">
    <source>
        <dbReference type="EMBL" id="MFD0898192.1"/>
    </source>
</evidence>
<feature type="transmembrane region" description="Helical" evidence="6">
    <location>
        <begin position="90"/>
        <end position="110"/>
    </location>
</feature>
<dbReference type="Pfam" id="PF02653">
    <property type="entry name" value="BPD_transp_2"/>
    <property type="match status" value="1"/>
</dbReference>
<gene>
    <name evidence="7" type="ORF">ACFQZ7_10700</name>
</gene>
<evidence type="ECO:0000256" key="3">
    <source>
        <dbReference type="ARBA" id="ARBA00022692"/>
    </source>
</evidence>